<name>A0A081NDY2_9GAMM</name>
<dbReference type="OrthoDB" id="9801055at2"/>
<dbReference type="PROSITE" id="PS00923">
    <property type="entry name" value="ASP_GLU_RACEMASE_1"/>
    <property type="match status" value="1"/>
</dbReference>
<dbReference type="InterPro" id="IPR001920">
    <property type="entry name" value="Asp/Glu_race"/>
</dbReference>
<evidence type="ECO:0000256" key="4">
    <source>
        <dbReference type="ARBA" id="ARBA00022984"/>
    </source>
</evidence>
<evidence type="ECO:0000256" key="1">
    <source>
        <dbReference type="ARBA" id="ARBA00001602"/>
    </source>
</evidence>
<dbReference type="EMBL" id="JOKH01000005">
    <property type="protein sequence ID" value="KEQ16655.1"/>
    <property type="molecule type" value="Genomic_DNA"/>
</dbReference>
<dbReference type="Gene3D" id="3.40.50.1860">
    <property type="match status" value="2"/>
</dbReference>
<comment type="similarity">
    <text evidence="7">Belongs to the aspartate/glutamate racemases family.</text>
</comment>
<dbReference type="InterPro" id="IPR018187">
    <property type="entry name" value="Asp/Glu_racemase_AS_1"/>
</dbReference>
<keyword evidence="3 7" id="KW-0133">Cell shape</keyword>
<reference evidence="8 9" key="1">
    <citation type="submission" date="2014-06" db="EMBL/GenBank/DDBJ databases">
        <title>Whole Genome Sequences of Three Symbiotic Endozoicomonas Bacteria.</title>
        <authorList>
            <person name="Neave M.J."/>
            <person name="Apprill A."/>
            <person name="Voolstra C.R."/>
        </authorList>
    </citation>
    <scope>NUCLEOTIDE SEQUENCE [LARGE SCALE GENOMIC DNA]</scope>
    <source>
        <strain evidence="8 9">DSM 25634</strain>
    </source>
</reference>
<evidence type="ECO:0000313" key="8">
    <source>
        <dbReference type="EMBL" id="KEQ16655.1"/>
    </source>
</evidence>
<protein>
    <recommendedName>
        <fullName evidence="2 7">Glutamate racemase</fullName>
        <ecNumber evidence="2 7">5.1.1.3</ecNumber>
    </recommendedName>
</protein>
<keyword evidence="4 7" id="KW-0573">Peptidoglycan synthesis</keyword>
<sequence>MQQKPIVIFDSGVGGLSIYQEIREKLPFLSVIYCSDSEGFPYGPKPENDVVDRTLHCLTRLVERFQPALAIIACNTASTISLPKARQLLDIPIVGVVPAIKTASQSSQKRCIGLLATPGTIERDYTHQLIHEFAGDCDVIRVGSSELVHLAEQHLRGEKINPADLKKIIKPLFNGNRWPDCIVLGCTHFPLVQELLNSVVPAPVTWIDSGEAIARRVAALLEVHHAHHEGPVEHRFLYTGSDQSMTSLLPALKAMNFSEITCLDT</sequence>
<evidence type="ECO:0000256" key="6">
    <source>
        <dbReference type="ARBA" id="ARBA00023316"/>
    </source>
</evidence>
<keyword evidence="9" id="KW-1185">Reference proteome</keyword>
<dbReference type="EC" id="5.1.1.3" evidence="2 7"/>
<feature type="binding site" evidence="7">
    <location>
        <begin position="75"/>
        <end position="76"/>
    </location>
    <ligand>
        <name>substrate</name>
    </ligand>
</feature>
<feature type="active site" description="Proton donor/acceptor" evidence="7">
    <location>
        <position position="74"/>
    </location>
</feature>
<evidence type="ECO:0000256" key="2">
    <source>
        <dbReference type="ARBA" id="ARBA00013090"/>
    </source>
</evidence>
<evidence type="ECO:0000256" key="5">
    <source>
        <dbReference type="ARBA" id="ARBA00023235"/>
    </source>
</evidence>
<dbReference type="STRING" id="1137799.GZ78_22855"/>
<dbReference type="PANTHER" id="PTHR21198:SF2">
    <property type="entry name" value="GLUTAMATE RACEMASE"/>
    <property type="match status" value="1"/>
</dbReference>
<dbReference type="NCBIfam" id="TIGR00067">
    <property type="entry name" value="glut_race"/>
    <property type="match status" value="1"/>
</dbReference>
<dbReference type="HAMAP" id="MF_00258">
    <property type="entry name" value="Glu_racemase"/>
    <property type="match status" value="1"/>
</dbReference>
<dbReference type="GO" id="GO:0009252">
    <property type="term" value="P:peptidoglycan biosynthetic process"/>
    <property type="evidence" value="ECO:0007669"/>
    <property type="project" value="UniProtKB-UniRule"/>
</dbReference>
<gene>
    <name evidence="7" type="primary">murI</name>
    <name evidence="8" type="ORF">GZ78_22855</name>
</gene>
<dbReference type="AlphaFoldDB" id="A0A081NDY2"/>
<dbReference type="SUPFAM" id="SSF53681">
    <property type="entry name" value="Aspartate/glutamate racemase"/>
    <property type="match status" value="2"/>
</dbReference>
<feature type="binding site" evidence="7">
    <location>
        <begin position="187"/>
        <end position="188"/>
    </location>
    <ligand>
        <name>substrate</name>
    </ligand>
</feature>
<comment type="function">
    <text evidence="7">Provides the (R)-glutamate required for cell wall biosynthesis.</text>
</comment>
<dbReference type="UniPathway" id="UPA00219"/>
<organism evidence="8 9">
    <name type="scientific">Endozoicomonas numazuensis</name>
    <dbReference type="NCBI Taxonomy" id="1137799"/>
    <lineage>
        <taxon>Bacteria</taxon>
        <taxon>Pseudomonadati</taxon>
        <taxon>Pseudomonadota</taxon>
        <taxon>Gammaproteobacteria</taxon>
        <taxon>Oceanospirillales</taxon>
        <taxon>Endozoicomonadaceae</taxon>
        <taxon>Endozoicomonas</taxon>
    </lineage>
</organism>
<dbReference type="GO" id="GO:0008881">
    <property type="term" value="F:glutamate racemase activity"/>
    <property type="evidence" value="ECO:0007669"/>
    <property type="project" value="UniProtKB-UniRule"/>
</dbReference>
<comment type="pathway">
    <text evidence="7">Cell wall biogenesis; peptidoglycan biosynthesis.</text>
</comment>
<dbReference type="GO" id="GO:0008360">
    <property type="term" value="P:regulation of cell shape"/>
    <property type="evidence" value="ECO:0007669"/>
    <property type="project" value="UniProtKB-KW"/>
</dbReference>
<evidence type="ECO:0000313" key="9">
    <source>
        <dbReference type="Proteomes" id="UP000028073"/>
    </source>
</evidence>
<evidence type="ECO:0000256" key="7">
    <source>
        <dbReference type="HAMAP-Rule" id="MF_00258"/>
    </source>
</evidence>
<accession>A0A081NDY2</accession>
<dbReference type="Pfam" id="PF01177">
    <property type="entry name" value="Asp_Glu_race"/>
    <property type="match status" value="1"/>
</dbReference>
<dbReference type="InterPro" id="IPR015942">
    <property type="entry name" value="Asp/Glu/hydantoin_racemase"/>
</dbReference>
<dbReference type="eggNOG" id="COG0796">
    <property type="taxonomic scope" value="Bacteria"/>
</dbReference>
<dbReference type="GO" id="GO:0071555">
    <property type="term" value="P:cell wall organization"/>
    <property type="evidence" value="ECO:0007669"/>
    <property type="project" value="UniProtKB-KW"/>
</dbReference>
<proteinExistence type="inferred from homology"/>
<dbReference type="PANTHER" id="PTHR21198">
    <property type="entry name" value="GLUTAMATE RACEMASE"/>
    <property type="match status" value="1"/>
</dbReference>
<dbReference type="InterPro" id="IPR033134">
    <property type="entry name" value="Asp/Glu_racemase_AS_2"/>
</dbReference>
<dbReference type="PROSITE" id="PS00924">
    <property type="entry name" value="ASP_GLU_RACEMASE_2"/>
    <property type="match status" value="1"/>
</dbReference>
<dbReference type="FunFam" id="3.40.50.1860:FF:000001">
    <property type="entry name" value="Glutamate racemase"/>
    <property type="match status" value="1"/>
</dbReference>
<evidence type="ECO:0000256" key="3">
    <source>
        <dbReference type="ARBA" id="ARBA00022960"/>
    </source>
</evidence>
<feature type="binding site" evidence="7">
    <location>
        <begin position="10"/>
        <end position="11"/>
    </location>
    <ligand>
        <name>substrate</name>
    </ligand>
</feature>
<comment type="catalytic activity">
    <reaction evidence="1 7">
        <text>L-glutamate = D-glutamate</text>
        <dbReference type="Rhea" id="RHEA:12813"/>
        <dbReference type="ChEBI" id="CHEBI:29985"/>
        <dbReference type="ChEBI" id="CHEBI:29986"/>
        <dbReference type="EC" id="5.1.1.3"/>
    </reaction>
</comment>
<dbReference type="InterPro" id="IPR004391">
    <property type="entry name" value="Glu_race"/>
</dbReference>
<keyword evidence="6 7" id="KW-0961">Cell wall biogenesis/degradation</keyword>
<dbReference type="Proteomes" id="UP000028073">
    <property type="component" value="Unassembled WGS sequence"/>
</dbReference>
<comment type="caution">
    <text evidence="8">The sequence shown here is derived from an EMBL/GenBank/DDBJ whole genome shotgun (WGS) entry which is preliminary data.</text>
</comment>
<keyword evidence="5 7" id="KW-0413">Isomerase</keyword>
<feature type="active site" description="Proton donor/acceptor" evidence="7">
    <location>
        <position position="186"/>
    </location>
</feature>
<dbReference type="RefSeq" id="WP_034840406.1">
    <property type="nucleotide sequence ID" value="NZ_JOKH01000005.1"/>
</dbReference>
<feature type="binding site" evidence="7">
    <location>
        <begin position="42"/>
        <end position="43"/>
    </location>
    <ligand>
        <name>substrate</name>
    </ligand>
</feature>